<keyword evidence="5 11" id="KW-0808">Transferase</keyword>
<accession>A0A149TZ40</accession>
<evidence type="ECO:0000256" key="10">
    <source>
        <dbReference type="ARBA" id="ARBA00048721"/>
    </source>
</evidence>
<dbReference type="NCBIfam" id="NF000843">
    <property type="entry name" value="PRK00071.2-2"/>
    <property type="match status" value="1"/>
</dbReference>
<evidence type="ECO:0000256" key="1">
    <source>
        <dbReference type="ARBA" id="ARBA00002324"/>
    </source>
</evidence>
<comment type="pathway">
    <text evidence="2 11">Cofactor biosynthesis; NAD(+) biosynthesis; deamido-NAD(+) from nicotinate D-ribonucleotide: step 1/1.</text>
</comment>
<keyword evidence="7 11" id="KW-0547">Nucleotide-binding</keyword>
<dbReference type="PANTHER" id="PTHR39321:SF3">
    <property type="entry name" value="PHOSPHOPANTETHEINE ADENYLYLTRANSFERASE"/>
    <property type="match status" value="1"/>
</dbReference>
<dbReference type="Proteomes" id="UP000075411">
    <property type="component" value="Unassembled WGS sequence"/>
</dbReference>
<keyword evidence="4 11" id="KW-0662">Pyridine nucleotide biosynthesis</keyword>
<protein>
    <recommendedName>
        <fullName evidence="11">Probable nicotinate-nucleotide adenylyltransferase</fullName>
        <ecNumber evidence="11">2.7.7.18</ecNumber>
    </recommendedName>
    <alternativeName>
        <fullName evidence="11">Deamido-NAD(+) diphosphorylase</fullName>
    </alternativeName>
    <alternativeName>
        <fullName evidence="11">Deamido-NAD(+) pyrophosphorylase</fullName>
    </alternativeName>
    <alternativeName>
        <fullName evidence="11">Nicotinate mononucleotide adenylyltransferase</fullName>
        <shortName evidence="11">NaMN adenylyltransferase</shortName>
    </alternativeName>
</protein>
<comment type="similarity">
    <text evidence="3 11">Belongs to the NadD family.</text>
</comment>
<evidence type="ECO:0000256" key="6">
    <source>
        <dbReference type="ARBA" id="ARBA00022695"/>
    </source>
</evidence>
<evidence type="ECO:0000256" key="9">
    <source>
        <dbReference type="ARBA" id="ARBA00023027"/>
    </source>
</evidence>
<evidence type="ECO:0000313" key="15">
    <source>
        <dbReference type="Proteomes" id="UP000075411"/>
    </source>
</evidence>
<reference evidence="14 15" key="1">
    <citation type="submission" date="2015-06" db="EMBL/GenBank/DDBJ databases">
        <title>Improved classification and identification of acetic acid bacteria using matrix-assisted laser desorption/ionization time-of-flight mass spectrometry; Gluconobacter nephelii and Gluconobacter uchimurae are later heterotypic synonyms of Gluconobacter japonicus and Gluconobacter oxydans, respectively.</title>
        <authorList>
            <person name="Li L."/>
            <person name="Cleenwerck I."/>
            <person name="De Vuyst L."/>
            <person name="Vandamme P."/>
        </authorList>
    </citation>
    <scope>NUCLEOTIDE SEQUENCE [LARGE SCALE GENOMIC DNA]</scope>
    <source>
        <strain evidence="14 15">LMG 1663</strain>
    </source>
</reference>
<comment type="caution">
    <text evidence="14">The sequence shown here is derived from an EMBL/GenBank/DDBJ whole genome shotgun (WGS) entry which is preliminary data.</text>
</comment>
<dbReference type="AlphaFoldDB" id="A0A149TZ40"/>
<evidence type="ECO:0000256" key="11">
    <source>
        <dbReference type="HAMAP-Rule" id="MF_00244"/>
    </source>
</evidence>
<proteinExistence type="inferred from homology"/>
<evidence type="ECO:0000313" key="14">
    <source>
        <dbReference type="EMBL" id="KXV58443.1"/>
    </source>
</evidence>
<gene>
    <name evidence="11" type="primary">nadD</name>
    <name evidence="14" type="ORF">AD947_06330</name>
</gene>
<keyword evidence="9 11" id="KW-0520">NAD</keyword>
<feature type="domain" description="Cytidyltransferase-like" evidence="13">
    <location>
        <begin position="23"/>
        <end position="202"/>
    </location>
</feature>
<dbReference type="InterPro" id="IPR014729">
    <property type="entry name" value="Rossmann-like_a/b/a_fold"/>
</dbReference>
<evidence type="ECO:0000256" key="12">
    <source>
        <dbReference type="SAM" id="MobiDB-lite"/>
    </source>
</evidence>
<dbReference type="GO" id="GO:0005524">
    <property type="term" value="F:ATP binding"/>
    <property type="evidence" value="ECO:0007669"/>
    <property type="project" value="UniProtKB-KW"/>
</dbReference>
<dbReference type="SUPFAM" id="SSF52374">
    <property type="entry name" value="Nucleotidylyl transferase"/>
    <property type="match status" value="1"/>
</dbReference>
<dbReference type="HAMAP" id="MF_00244">
    <property type="entry name" value="NaMN_adenylyltr"/>
    <property type="match status" value="1"/>
</dbReference>
<dbReference type="Pfam" id="PF01467">
    <property type="entry name" value="CTP_transf_like"/>
    <property type="match status" value="1"/>
</dbReference>
<evidence type="ECO:0000256" key="4">
    <source>
        <dbReference type="ARBA" id="ARBA00022642"/>
    </source>
</evidence>
<dbReference type="PATRIC" id="fig|104102.12.peg.1242"/>
<evidence type="ECO:0000259" key="13">
    <source>
        <dbReference type="Pfam" id="PF01467"/>
    </source>
</evidence>
<evidence type="ECO:0000256" key="2">
    <source>
        <dbReference type="ARBA" id="ARBA00005019"/>
    </source>
</evidence>
<dbReference type="CDD" id="cd02165">
    <property type="entry name" value="NMNAT"/>
    <property type="match status" value="1"/>
</dbReference>
<keyword evidence="8 11" id="KW-0067">ATP-binding</keyword>
<dbReference type="GO" id="GO:0004515">
    <property type="term" value="F:nicotinate-nucleotide adenylyltransferase activity"/>
    <property type="evidence" value="ECO:0007669"/>
    <property type="project" value="UniProtKB-UniRule"/>
</dbReference>
<sequence length="225" mass="24621">MIWVGGQDAIPTAGDLRRARIGLLGGSFNPAHEGHLAIARRALRALRLDQVWFMVSPGNPLKATSGMAPFVQRLQSVARLVDGHKLVATDIEARLGTRYTVDTIRKLQMRFPHARFVWLTGADGLASLPRWKGWRQLVRCVPLAVMPRPGQNNRALHGAAGHYMAHWRIPARRAALLADLPPPVWTFLPGRQNGISATSIRQNGGFGSSVDSLVPSGRSHSGERS</sequence>
<comment type="function">
    <text evidence="1 11">Catalyzes the reversible adenylation of nicotinate mononucleotide (NaMN) to nicotinic acid adenine dinucleotide (NaAD).</text>
</comment>
<evidence type="ECO:0000256" key="7">
    <source>
        <dbReference type="ARBA" id="ARBA00022741"/>
    </source>
</evidence>
<dbReference type="NCBIfam" id="TIGR00482">
    <property type="entry name" value="nicotinate (nicotinamide) nucleotide adenylyltransferase"/>
    <property type="match status" value="1"/>
</dbReference>
<keyword evidence="6 11" id="KW-0548">Nucleotidyltransferase</keyword>
<dbReference type="EMBL" id="LHZT01000114">
    <property type="protein sequence ID" value="KXV58443.1"/>
    <property type="molecule type" value="Genomic_DNA"/>
</dbReference>
<name>A0A149TZ40_9PROT</name>
<dbReference type="UniPathway" id="UPA00253">
    <property type="reaction ID" value="UER00332"/>
</dbReference>
<dbReference type="InterPro" id="IPR005248">
    <property type="entry name" value="NadD/NMNAT"/>
</dbReference>
<feature type="region of interest" description="Disordered" evidence="12">
    <location>
        <begin position="198"/>
        <end position="225"/>
    </location>
</feature>
<evidence type="ECO:0000256" key="8">
    <source>
        <dbReference type="ARBA" id="ARBA00022840"/>
    </source>
</evidence>
<organism evidence="14 15">
    <name type="scientific">Acetobacter tropicalis</name>
    <dbReference type="NCBI Taxonomy" id="104102"/>
    <lineage>
        <taxon>Bacteria</taxon>
        <taxon>Pseudomonadati</taxon>
        <taxon>Pseudomonadota</taxon>
        <taxon>Alphaproteobacteria</taxon>
        <taxon>Acetobacterales</taxon>
        <taxon>Acetobacteraceae</taxon>
        <taxon>Acetobacter</taxon>
    </lineage>
</organism>
<dbReference type="PANTHER" id="PTHR39321">
    <property type="entry name" value="NICOTINATE-NUCLEOTIDE ADENYLYLTRANSFERASE-RELATED"/>
    <property type="match status" value="1"/>
</dbReference>
<evidence type="ECO:0000256" key="5">
    <source>
        <dbReference type="ARBA" id="ARBA00022679"/>
    </source>
</evidence>
<dbReference type="InterPro" id="IPR004821">
    <property type="entry name" value="Cyt_trans-like"/>
</dbReference>
<evidence type="ECO:0000256" key="3">
    <source>
        <dbReference type="ARBA" id="ARBA00009014"/>
    </source>
</evidence>
<comment type="catalytic activity">
    <reaction evidence="10 11">
        <text>nicotinate beta-D-ribonucleotide + ATP + H(+) = deamido-NAD(+) + diphosphate</text>
        <dbReference type="Rhea" id="RHEA:22860"/>
        <dbReference type="ChEBI" id="CHEBI:15378"/>
        <dbReference type="ChEBI" id="CHEBI:30616"/>
        <dbReference type="ChEBI" id="CHEBI:33019"/>
        <dbReference type="ChEBI" id="CHEBI:57502"/>
        <dbReference type="ChEBI" id="CHEBI:58437"/>
        <dbReference type="EC" id="2.7.7.18"/>
    </reaction>
</comment>
<dbReference type="EC" id="2.7.7.18" evidence="11"/>
<dbReference type="Gene3D" id="3.40.50.620">
    <property type="entry name" value="HUPs"/>
    <property type="match status" value="1"/>
</dbReference>
<dbReference type="GO" id="GO:0009435">
    <property type="term" value="P:NAD+ biosynthetic process"/>
    <property type="evidence" value="ECO:0007669"/>
    <property type="project" value="UniProtKB-UniRule"/>
</dbReference>